<dbReference type="GO" id="GO:0015891">
    <property type="term" value="P:siderophore transport"/>
    <property type="evidence" value="ECO:0007669"/>
    <property type="project" value="InterPro"/>
</dbReference>
<dbReference type="Pfam" id="PF07715">
    <property type="entry name" value="Plug"/>
    <property type="match status" value="1"/>
</dbReference>
<sequence length="703" mass="77232">MKSLLAAAAGLVCGTAAFAQTLPTVSVSGRSVDTPVSVGGFGDTPIAKLPMQATVLNSERLNDLGISSLAGITTLDASLSDAYNSQGYVSYLKIRGFDLDNRFNYRRDGLPINAETALPLGNKSALEVLKGTSGIQAGTSAPGGLVNMIVKRPLATDFTSLSLGYSERGTVEAGLDWNHRFGPVFGLRVNASAAHLDPQLRDAKGERHLLAMAGDWLLSPDTRVEAEFELNRQSQPSQPGFSLLGNTLPDPKAIDPRINLNNQAWSQPVVFDNQTASVRVQQRLSADWRAQAHLGVQRLTTDDRLAYPFGCSAADGTYYADRYCPNGDFDMYDFRSENERRNSDALDLSLAGKFVTAGLRHDINTGVLLTRFKSRFQRQAYNWAGTGNISGQVPTTADPSLTDENTLRDERSTELYVRDAIRFSEQWQAWLGLRHTRLHRDSVRTDGSRATGYAQGFTTPWLGISYALSAQHMLYASWGQGVQSEVVPNRSRYRNAGQALAALKSEQFEFGLKAGSNTVDWSVNWFDVKQPLWRDIGACSAANSCVRQADGEAHHRGLEAQADLKWTGGGLLVSAMKLRARRQGSIDASLNGLKKENVPETTLKLQARQAIAALPGLQLQAGLVYEGPRPVLPDNSLSIPGWTRLDAGARLDQTWGRQLLTWRVGVDNLTNRRAWKESPYQYEHSYLYPLAPRTWRASLEIQL</sequence>
<comment type="similarity">
    <text evidence="2 10 11">Belongs to the TonB-dependent receptor family.</text>
</comment>
<comment type="caution">
    <text evidence="15">The sequence shown here is derived from an EMBL/GenBank/DDBJ whole genome shotgun (WGS) entry which is preliminary data.</text>
</comment>
<evidence type="ECO:0000256" key="2">
    <source>
        <dbReference type="ARBA" id="ARBA00009810"/>
    </source>
</evidence>
<evidence type="ECO:0000256" key="6">
    <source>
        <dbReference type="ARBA" id="ARBA00023077"/>
    </source>
</evidence>
<dbReference type="CDD" id="cd01347">
    <property type="entry name" value="ligand_gated_channel"/>
    <property type="match status" value="1"/>
</dbReference>
<proteinExistence type="inferred from homology"/>
<dbReference type="SUPFAM" id="SSF56935">
    <property type="entry name" value="Porins"/>
    <property type="match status" value="1"/>
</dbReference>
<dbReference type="PROSITE" id="PS52016">
    <property type="entry name" value="TONB_DEPENDENT_REC_3"/>
    <property type="match status" value="1"/>
</dbReference>
<accession>A0A4R6QRZ9</accession>
<dbReference type="Pfam" id="PF00593">
    <property type="entry name" value="TonB_dep_Rec_b-barrel"/>
    <property type="match status" value="1"/>
</dbReference>
<dbReference type="PANTHER" id="PTHR32552">
    <property type="entry name" value="FERRICHROME IRON RECEPTOR-RELATED"/>
    <property type="match status" value="1"/>
</dbReference>
<dbReference type="RefSeq" id="WP_243748104.1">
    <property type="nucleotide sequence ID" value="NZ_SNXS01000001.1"/>
</dbReference>
<evidence type="ECO:0000313" key="16">
    <source>
        <dbReference type="Proteomes" id="UP000295361"/>
    </source>
</evidence>
<evidence type="ECO:0000256" key="7">
    <source>
        <dbReference type="ARBA" id="ARBA00023136"/>
    </source>
</evidence>
<dbReference type="NCBIfam" id="TIGR01783">
    <property type="entry name" value="TonB-siderophor"/>
    <property type="match status" value="1"/>
</dbReference>
<feature type="domain" description="TonB-dependent receptor-like beta-barrel" evidence="13">
    <location>
        <begin position="216"/>
        <end position="669"/>
    </location>
</feature>
<dbReference type="InterPro" id="IPR000531">
    <property type="entry name" value="Beta-barrel_TonB"/>
</dbReference>
<evidence type="ECO:0000256" key="8">
    <source>
        <dbReference type="ARBA" id="ARBA00023170"/>
    </source>
</evidence>
<dbReference type="Gene3D" id="2.40.170.20">
    <property type="entry name" value="TonB-dependent receptor, beta-barrel domain"/>
    <property type="match status" value="1"/>
</dbReference>
<evidence type="ECO:0000256" key="5">
    <source>
        <dbReference type="ARBA" id="ARBA00022692"/>
    </source>
</evidence>
<name>A0A4R6QRZ9_9BURK</name>
<feature type="domain" description="TonB-dependent receptor plug" evidence="14">
    <location>
        <begin position="47"/>
        <end position="144"/>
    </location>
</feature>
<dbReference type="GO" id="GO:0009279">
    <property type="term" value="C:cell outer membrane"/>
    <property type="evidence" value="ECO:0007669"/>
    <property type="project" value="UniProtKB-SubCell"/>
</dbReference>
<keyword evidence="16" id="KW-1185">Reference proteome</keyword>
<protein>
    <submittedName>
        <fullName evidence="15">Iron complex outermembrane receptor protein</fullName>
    </submittedName>
</protein>
<evidence type="ECO:0000259" key="14">
    <source>
        <dbReference type="Pfam" id="PF07715"/>
    </source>
</evidence>
<dbReference type="PANTHER" id="PTHR32552:SF83">
    <property type="entry name" value="BLR3904 PROTEIN"/>
    <property type="match status" value="1"/>
</dbReference>
<evidence type="ECO:0000256" key="11">
    <source>
        <dbReference type="RuleBase" id="RU003357"/>
    </source>
</evidence>
<keyword evidence="5 10" id="KW-0812">Transmembrane</keyword>
<organism evidence="15 16">
    <name type="scientific">Roseateles toxinivorans</name>
    <dbReference type="NCBI Taxonomy" id="270368"/>
    <lineage>
        <taxon>Bacteria</taxon>
        <taxon>Pseudomonadati</taxon>
        <taxon>Pseudomonadota</taxon>
        <taxon>Betaproteobacteria</taxon>
        <taxon>Burkholderiales</taxon>
        <taxon>Sphaerotilaceae</taxon>
        <taxon>Roseateles</taxon>
    </lineage>
</organism>
<dbReference type="InterPro" id="IPR010105">
    <property type="entry name" value="TonB_sidphr_rcpt"/>
</dbReference>
<evidence type="ECO:0000256" key="4">
    <source>
        <dbReference type="ARBA" id="ARBA00022452"/>
    </source>
</evidence>
<dbReference type="InterPro" id="IPR012910">
    <property type="entry name" value="Plug_dom"/>
</dbReference>
<dbReference type="InParanoid" id="A0A4R6QRZ9"/>
<dbReference type="GO" id="GO:0038023">
    <property type="term" value="F:signaling receptor activity"/>
    <property type="evidence" value="ECO:0007669"/>
    <property type="project" value="InterPro"/>
</dbReference>
<dbReference type="InterPro" id="IPR037066">
    <property type="entry name" value="Plug_dom_sf"/>
</dbReference>
<keyword evidence="7 10" id="KW-0472">Membrane</keyword>
<keyword evidence="8 15" id="KW-0675">Receptor</keyword>
<keyword evidence="3 10" id="KW-0813">Transport</keyword>
<evidence type="ECO:0000313" key="15">
    <source>
        <dbReference type="EMBL" id="TDP74091.1"/>
    </source>
</evidence>
<feature type="signal peptide" evidence="12">
    <location>
        <begin position="1"/>
        <end position="19"/>
    </location>
</feature>
<dbReference type="EMBL" id="SNXS01000001">
    <property type="protein sequence ID" value="TDP74091.1"/>
    <property type="molecule type" value="Genomic_DNA"/>
</dbReference>
<reference evidence="15 16" key="1">
    <citation type="submission" date="2019-03" db="EMBL/GenBank/DDBJ databases">
        <title>Genomic Encyclopedia of Type Strains, Phase IV (KMG-IV): sequencing the most valuable type-strain genomes for metagenomic binning, comparative biology and taxonomic classification.</title>
        <authorList>
            <person name="Goeker M."/>
        </authorList>
    </citation>
    <scope>NUCLEOTIDE SEQUENCE [LARGE SCALE GENOMIC DNA]</scope>
    <source>
        <strain evidence="15 16">DSM 16998</strain>
    </source>
</reference>
<dbReference type="Gene3D" id="2.170.130.10">
    <property type="entry name" value="TonB-dependent receptor, plug domain"/>
    <property type="match status" value="1"/>
</dbReference>
<feature type="chain" id="PRO_5020438445" evidence="12">
    <location>
        <begin position="20"/>
        <end position="703"/>
    </location>
</feature>
<keyword evidence="12" id="KW-0732">Signal</keyword>
<evidence type="ECO:0000256" key="10">
    <source>
        <dbReference type="PROSITE-ProRule" id="PRU01360"/>
    </source>
</evidence>
<evidence type="ECO:0000256" key="12">
    <source>
        <dbReference type="SAM" id="SignalP"/>
    </source>
</evidence>
<keyword evidence="4 10" id="KW-1134">Transmembrane beta strand</keyword>
<dbReference type="InterPro" id="IPR039426">
    <property type="entry name" value="TonB-dep_rcpt-like"/>
</dbReference>
<dbReference type="InterPro" id="IPR036942">
    <property type="entry name" value="Beta-barrel_TonB_sf"/>
</dbReference>
<dbReference type="AlphaFoldDB" id="A0A4R6QRZ9"/>
<gene>
    <name evidence="15" type="ORF">DES47_101140</name>
</gene>
<dbReference type="GO" id="GO:0015344">
    <property type="term" value="F:siderophore uptake transmembrane transporter activity"/>
    <property type="evidence" value="ECO:0007669"/>
    <property type="project" value="TreeGrafter"/>
</dbReference>
<dbReference type="Proteomes" id="UP000295361">
    <property type="component" value="Unassembled WGS sequence"/>
</dbReference>
<evidence type="ECO:0000256" key="1">
    <source>
        <dbReference type="ARBA" id="ARBA00004571"/>
    </source>
</evidence>
<evidence type="ECO:0000256" key="9">
    <source>
        <dbReference type="ARBA" id="ARBA00023237"/>
    </source>
</evidence>
<evidence type="ECO:0000259" key="13">
    <source>
        <dbReference type="Pfam" id="PF00593"/>
    </source>
</evidence>
<keyword evidence="9 10" id="KW-0998">Cell outer membrane</keyword>
<evidence type="ECO:0000256" key="3">
    <source>
        <dbReference type="ARBA" id="ARBA00022448"/>
    </source>
</evidence>
<keyword evidence="6 11" id="KW-0798">TonB box</keyword>
<comment type="subcellular location">
    <subcellularLocation>
        <location evidence="1 10">Cell outer membrane</location>
        <topology evidence="1 10">Multi-pass membrane protein</topology>
    </subcellularLocation>
</comment>